<dbReference type="InterPro" id="IPR002324">
    <property type="entry name" value="Cyt_c_ID"/>
</dbReference>
<dbReference type="AlphaFoldDB" id="A0AAN1T0P7"/>
<evidence type="ECO:0000256" key="5">
    <source>
        <dbReference type="ARBA" id="ARBA00023004"/>
    </source>
</evidence>
<accession>A0AAN1T0P7</accession>
<dbReference type="KEGG" id="fku:FGKAn22_19600"/>
<dbReference type="Proteomes" id="UP001319121">
    <property type="component" value="Chromosome"/>
</dbReference>
<evidence type="ECO:0000256" key="1">
    <source>
        <dbReference type="ARBA" id="ARBA00022448"/>
    </source>
</evidence>
<evidence type="ECO:0000256" key="7">
    <source>
        <dbReference type="SAM" id="SignalP"/>
    </source>
</evidence>
<evidence type="ECO:0000313" key="10">
    <source>
        <dbReference type="Proteomes" id="UP001319121"/>
    </source>
</evidence>
<evidence type="ECO:0000313" key="9">
    <source>
        <dbReference type="EMBL" id="BBJ00268.1"/>
    </source>
</evidence>
<sequence length="106" mass="10847">MKVRHLIALTAALAVSSTALAAESGEAVFKKSNCASCHTLDKKSVGPALKDVAAKYKGDKGAPGKLEAKVRNGGSGSFGAMPMPATAKTVSDGDIKTMVAWILSQK</sequence>
<evidence type="ECO:0000256" key="2">
    <source>
        <dbReference type="ARBA" id="ARBA00022617"/>
    </source>
</evidence>
<evidence type="ECO:0000256" key="3">
    <source>
        <dbReference type="ARBA" id="ARBA00022723"/>
    </source>
</evidence>
<feature type="binding site" description="covalent" evidence="6">
    <location>
        <position position="34"/>
    </location>
    <ligand>
        <name>heme c</name>
        <dbReference type="ChEBI" id="CHEBI:61717"/>
    </ligand>
</feature>
<dbReference type="RefSeq" id="WP_212785514.1">
    <property type="nucleotide sequence ID" value="NZ_AP019536.1"/>
</dbReference>
<dbReference type="GO" id="GO:0009055">
    <property type="term" value="F:electron transfer activity"/>
    <property type="evidence" value="ECO:0007669"/>
    <property type="project" value="InterPro"/>
</dbReference>
<name>A0AAN1T0P7_9PROT</name>
<feature type="signal peptide" evidence="7">
    <location>
        <begin position="1"/>
        <end position="21"/>
    </location>
</feature>
<feature type="binding site" description="axial binding residue" evidence="6">
    <location>
        <position position="83"/>
    </location>
    <ligand>
        <name>heme c</name>
        <dbReference type="ChEBI" id="CHEBI:61717"/>
    </ligand>
    <ligandPart>
        <name>Fe</name>
        <dbReference type="ChEBI" id="CHEBI:18248"/>
    </ligandPart>
</feature>
<dbReference type="InterPro" id="IPR009056">
    <property type="entry name" value="Cyt_c-like_dom"/>
</dbReference>
<evidence type="ECO:0000259" key="8">
    <source>
        <dbReference type="PROSITE" id="PS51007"/>
    </source>
</evidence>
<dbReference type="PRINTS" id="PR00606">
    <property type="entry name" value="CYTCHROMECID"/>
</dbReference>
<keyword evidence="3 6" id="KW-0479">Metal-binding</keyword>
<keyword evidence="5 6" id="KW-0408">Iron</keyword>
<keyword evidence="1" id="KW-0813">Transport</keyword>
<proteinExistence type="predicted"/>
<dbReference type="Pfam" id="PF00034">
    <property type="entry name" value="Cytochrom_C"/>
    <property type="match status" value="1"/>
</dbReference>
<dbReference type="GO" id="GO:0005506">
    <property type="term" value="F:iron ion binding"/>
    <property type="evidence" value="ECO:0007669"/>
    <property type="project" value="InterPro"/>
</dbReference>
<dbReference type="EMBL" id="AP019536">
    <property type="protein sequence ID" value="BBJ00268.1"/>
    <property type="molecule type" value="Genomic_DNA"/>
</dbReference>
<keyword evidence="2 6" id="KW-0349">Heme</keyword>
<feature type="chain" id="PRO_5042908175" evidence="7">
    <location>
        <begin position="22"/>
        <end position="106"/>
    </location>
</feature>
<evidence type="ECO:0000256" key="4">
    <source>
        <dbReference type="ARBA" id="ARBA00022982"/>
    </source>
</evidence>
<keyword evidence="10" id="KW-1185">Reference proteome</keyword>
<dbReference type="SUPFAM" id="SSF46626">
    <property type="entry name" value="Cytochrome c"/>
    <property type="match status" value="1"/>
</dbReference>
<gene>
    <name evidence="9" type="primary">nirM_2</name>
    <name evidence="9" type="ORF">FGKAn22_19600</name>
</gene>
<feature type="domain" description="Cytochrome c" evidence="8">
    <location>
        <begin position="20"/>
        <end position="106"/>
    </location>
</feature>
<keyword evidence="4" id="KW-0249">Electron transport</keyword>
<evidence type="ECO:0000256" key="6">
    <source>
        <dbReference type="PIRSR" id="PIRSR602324-1"/>
    </source>
</evidence>
<dbReference type="GO" id="GO:0020037">
    <property type="term" value="F:heme binding"/>
    <property type="evidence" value="ECO:0007669"/>
    <property type="project" value="InterPro"/>
</dbReference>
<reference evidence="9 10" key="1">
    <citation type="submission" date="2019-03" db="EMBL/GenBank/DDBJ databases">
        <title>Complete genome sequence of Ferrigenium kumadai strain An22, a microaerophilic iron-oxidizing bacterium isolated from a paddy field soil.</title>
        <authorList>
            <person name="Watanabe T."/>
            <person name="Asakawa S."/>
        </authorList>
    </citation>
    <scope>NUCLEOTIDE SEQUENCE [LARGE SCALE GENOMIC DNA]</scope>
    <source>
        <strain evidence="9 10">An22</strain>
    </source>
</reference>
<dbReference type="InterPro" id="IPR036909">
    <property type="entry name" value="Cyt_c-like_dom_sf"/>
</dbReference>
<dbReference type="PROSITE" id="PS51007">
    <property type="entry name" value="CYTC"/>
    <property type="match status" value="1"/>
</dbReference>
<comment type="PTM">
    <text evidence="6">Binds 1 heme c group covalently per subunit.</text>
</comment>
<dbReference type="Gene3D" id="1.10.760.10">
    <property type="entry name" value="Cytochrome c-like domain"/>
    <property type="match status" value="1"/>
</dbReference>
<organism evidence="9 10">
    <name type="scientific">Ferrigenium kumadai</name>
    <dbReference type="NCBI Taxonomy" id="1682490"/>
    <lineage>
        <taxon>Bacteria</taxon>
        <taxon>Pseudomonadati</taxon>
        <taxon>Pseudomonadota</taxon>
        <taxon>Betaproteobacteria</taxon>
        <taxon>Nitrosomonadales</taxon>
        <taxon>Gallionellaceae</taxon>
        <taxon>Ferrigenium</taxon>
    </lineage>
</organism>
<protein>
    <submittedName>
        <fullName evidence="9">Cytochrome c-551</fullName>
    </submittedName>
</protein>
<keyword evidence="7" id="KW-0732">Signal</keyword>
<feature type="binding site" description="axial binding residue" evidence="6">
    <location>
        <position position="38"/>
    </location>
    <ligand>
        <name>heme c</name>
        <dbReference type="ChEBI" id="CHEBI:61717"/>
    </ligand>
    <ligandPart>
        <name>Fe</name>
        <dbReference type="ChEBI" id="CHEBI:18248"/>
    </ligandPart>
</feature>